<feature type="compositionally biased region" description="Pro residues" evidence="1">
    <location>
        <begin position="458"/>
        <end position="471"/>
    </location>
</feature>
<feature type="region of interest" description="Disordered" evidence="1">
    <location>
        <begin position="1022"/>
        <end position="1115"/>
    </location>
</feature>
<feature type="region of interest" description="Disordered" evidence="1">
    <location>
        <begin position="430"/>
        <end position="471"/>
    </location>
</feature>
<dbReference type="HOGENOM" id="CLU_256682_0_0_1"/>
<feature type="compositionally biased region" description="Basic and acidic residues" evidence="1">
    <location>
        <begin position="547"/>
        <end position="568"/>
    </location>
</feature>
<dbReference type="GeneID" id="17254400"/>
<dbReference type="KEGG" id="ehx:EMIHUDRAFT_106240"/>
<feature type="compositionally biased region" description="Pro residues" evidence="1">
    <location>
        <begin position="704"/>
        <end position="736"/>
    </location>
</feature>
<feature type="region of interest" description="Disordered" evidence="1">
    <location>
        <begin position="542"/>
        <end position="569"/>
    </location>
</feature>
<feature type="region of interest" description="Disordered" evidence="1">
    <location>
        <begin position="695"/>
        <end position="739"/>
    </location>
</feature>
<dbReference type="STRING" id="2903.R1DBG4"/>
<feature type="compositionally biased region" description="Low complexity" evidence="1">
    <location>
        <begin position="434"/>
        <end position="457"/>
    </location>
</feature>
<organism evidence="2 3">
    <name type="scientific">Emiliania huxleyi (strain CCMP1516)</name>
    <dbReference type="NCBI Taxonomy" id="280463"/>
    <lineage>
        <taxon>Eukaryota</taxon>
        <taxon>Haptista</taxon>
        <taxon>Haptophyta</taxon>
        <taxon>Prymnesiophyceae</taxon>
        <taxon>Isochrysidales</taxon>
        <taxon>Noelaerhabdaceae</taxon>
        <taxon>Emiliania</taxon>
    </lineage>
</organism>
<feature type="compositionally biased region" description="Pro residues" evidence="1">
    <location>
        <begin position="1024"/>
        <end position="1112"/>
    </location>
</feature>
<dbReference type="Proteomes" id="UP000013827">
    <property type="component" value="Unassembled WGS sequence"/>
</dbReference>
<dbReference type="EnsemblProtists" id="EOD08216">
    <property type="protein sequence ID" value="EOD08216"/>
    <property type="gene ID" value="EMIHUDRAFT_106240"/>
</dbReference>
<reference evidence="2" key="2">
    <citation type="submission" date="2024-10" db="UniProtKB">
        <authorList>
            <consortium name="EnsemblProtists"/>
        </authorList>
    </citation>
    <scope>IDENTIFICATION</scope>
</reference>
<keyword evidence="3" id="KW-1185">Reference proteome</keyword>
<sequence>MSLSKPKKIPNETFCIIALHSHNVFVHSSAAGDGAGIKTRVEGGWPGLGTDRPSSDYLNAQRTACHGLLPADVKKILRACRDNFDRLCLPYLQLVKRTDNLLDFKNLVQKAARHHPDLNIMEMMEGNKYTGAWTDANYSRVKVDIEHIIAWSKLAGNIAHFKFLYASGIFEQRYVPFLGVDVDSTDRDYQVALVASVGVRDMGALWELNIIPYAGPLPSSSRRPSGGITPALAGLVAAASEGRPCLTDGTATADAVIGVDAPYLLCQKPRLVVSSNGTLGFNPRNVSRDRQSGIMSAADEDFNPALTREMVLVAILASFDLKLESEAVIINLNARPDLNNLLVRIIEWVEPPSSSTGPLPPANEARLKVALLNGRVDAPDIKFLAVKPSRLRPLRRTCLRVPGRPSPQLNAAPAVYRHDDVVDASGYVREKPAQRSSALSSASSASSARLQLSRLPATTPPRVTPAIPTPPPRPDLVEQANIHKAIAATSPKEHRDFLMQAMADTSKATERVQTPLPLIQVRIGVHNRDFLGEEVPQALARQAKKAKTADDKQQKRREVEKEAKKEGARTAAAEVLAQARRLTPADLLGAEATILADNGLDKPHEGEEQSDGSETEDEEGDAGKDELATREPFAVCLKKRCRVRSDDTVMVGLCQRGMPPTEAELDKSNWLPLSLLKKAHLGGAVKKWLDAHHGADDQLEPGNLPSPPPPSTSPSPPPSTSPSPPPSTSPSPPPSTSPYCEPPAVVAAAVSGSPNALGFYQMNTTGHCMSNGKHPATLQAPNLVNGAGGLLNFDAAVEVAGALCARLTSCTSFDVNNYSGYDNSPNLYASNGQAMLEELQGMACNGEHGATGQPWIEFTNCGLPATQSGVWRFYDSRTSGNRCAVGDDCPITETQTYAHPTNVCFVKGECEACDNYPEASSPSHVDTYYKGADTPFDFAELNTPPGATFEDKLQACKDKCDTDSWSDPNRFTGKCVGVGYAADANHAGLSFCYGVMDPPYHQDAAMEGSPNWVLLMKENCAPPSASPSPPPPSASPSPPPLSASPSPPPPSASPSPPPPSASPSPPPPSTSPSPPPPSTSPSPPPPSTSPSPPPSTSPSPPPSTSPSPPPSTSPYCEPPAVVAAAVSGSPNALGFYQMNTTGHCMSNGKHPATLQAPNLVNGAGGLLNFDAAAEVAGALCARLTSCTSFDVNNYSGYDNSPNLYASNGQAMLEELQGMACNGEHGATGQPWIEFTNCGLPATQSGVWRFYLSRTSGNRCAVGDDCPITETQTYAHPTNVCFVKGECEACDNYPEASSPSHVDTYYKGADTPFDFAELNTPPGATFEDKLQACKDKCDTDSWSDPNRFTGRCVGVGSSCSSHMTLPS</sequence>
<feature type="compositionally biased region" description="Acidic residues" evidence="1">
    <location>
        <begin position="608"/>
        <end position="620"/>
    </location>
</feature>
<evidence type="ECO:0000313" key="3">
    <source>
        <dbReference type="Proteomes" id="UP000013827"/>
    </source>
</evidence>
<dbReference type="PaxDb" id="2903-EOD08216"/>
<dbReference type="PRINTS" id="PR01217">
    <property type="entry name" value="PRICHEXTENSN"/>
</dbReference>
<dbReference type="RefSeq" id="XP_005760645.1">
    <property type="nucleotide sequence ID" value="XM_005760588.1"/>
</dbReference>
<protein>
    <submittedName>
        <fullName evidence="2">Uncharacterized protein</fullName>
    </submittedName>
</protein>
<accession>A0A0D3IAD1</accession>
<reference evidence="3" key="1">
    <citation type="journal article" date="2013" name="Nature">
        <title>Pan genome of the phytoplankton Emiliania underpins its global distribution.</title>
        <authorList>
            <person name="Read B.A."/>
            <person name="Kegel J."/>
            <person name="Klute M.J."/>
            <person name="Kuo A."/>
            <person name="Lefebvre S.C."/>
            <person name="Maumus F."/>
            <person name="Mayer C."/>
            <person name="Miller J."/>
            <person name="Monier A."/>
            <person name="Salamov A."/>
            <person name="Young J."/>
            <person name="Aguilar M."/>
            <person name="Claverie J.M."/>
            <person name="Frickenhaus S."/>
            <person name="Gonzalez K."/>
            <person name="Herman E.K."/>
            <person name="Lin Y.C."/>
            <person name="Napier J."/>
            <person name="Ogata H."/>
            <person name="Sarno A.F."/>
            <person name="Shmutz J."/>
            <person name="Schroeder D."/>
            <person name="de Vargas C."/>
            <person name="Verret F."/>
            <person name="von Dassow P."/>
            <person name="Valentin K."/>
            <person name="Van de Peer Y."/>
            <person name="Wheeler G."/>
            <person name="Dacks J.B."/>
            <person name="Delwiche C.F."/>
            <person name="Dyhrman S.T."/>
            <person name="Glockner G."/>
            <person name="John U."/>
            <person name="Richards T."/>
            <person name="Worden A.Z."/>
            <person name="Zhang X."/>
            <person name="Grigoriev I.V."/>
            <person name="Allen A.E."/>
            <person name="Bidle K."/>
            <person name="Borodovsky M."/>
            <person name="Bowler C."/>
            <person name="Brownlee C."/>
            <person name="Cock J.M."/>
            <person name="Elias M."/>
            <person name="Gladyshev V.N."/>
            <person name="Groth M."/>
            <person name="Guda C."/>
            <person name="Hadaegh A."/>
            <person name="Iglesias-Rodriguez M.D."/>
            <person name="Jenkins J."/>
            <person name="Jones B.M."/>
            <person name="Lawson T."/>
            <person name="Leese F."/>
            <person name="Lindquist E."/>
            <person name="Lobanov A."/>
            <person name="Lomsadze A."/>
            <person name="Malik S.B."/>
            <person name="Marsh M.E."/>
            <person name="Mackinder L."/>
            <person name="Mock T."/>
            <person name="Mueller-Roeber B."/>
            <person name="Pagarete A."/>
            <person name="Parker M."/>
            <person name="Probert I."/>
            <person name="Quesneville H."/>
            <person name="Raines C."/>
            <person name="Rensing S.A."/>
            <person name="Riano-Pachon D.M."/>
            <person name="Richier S."/>
            <person name="Rokitta S."/>
            <person name="Shiraiwa Y."/>
            <person name="Soanes D.M."/>
            <person name="van der Giezen M."/>
            <person name="Wahlund T.M."/>
            <person name="Williams B."/>
            <person name="Wilson W."/>
            <person name="Wolfe G."/>
            <person name="Wurch L.L."/>
        </authorList>
    </citation>
    <scope>NUCLEOTIDE SEQUENCE</scope>
</reference>
<evidence type="ECO:0000313" key="2">
    <source>
        <dbReference type="EnsemblProtists" id="EOD08216"/>
    </source>
</evidence>
<evidence type="ECO:0000256" key="1">
    <source>
        <dbReference type="SAM" id="MobiDB-lite"/>
    </source>
</evidence>
<feature type="region of interest" description="Disordered" evidence="1">
    <location>
        <begin position="596"/>
        <end position="627"/>
    </location>
</feature>
<proteinExistence type="predicted"/>
<name>A0A0D3IAD1_EMIH1</name>